<dbReference type="GO" id="GO:0006351">
    <property type="term" value="P:DNA-templated transcription"/>
    <property type="evidence" value="ECO:0007669"/>
    <property type="project" value="TreeGrafter"/>
</dbReference>
<evidence type="ECO:0000256" key="3">
    <source>
        <dbReference type="ARBA" id="ARBA00023125"/>
    </source>
</evidence>
<dbReference type="PANTHER" id="PTHR30537:SF5">
    <property type="entry name" value="HTH-TYPE TRANSCRIPTIONAL ACTIVATOR TTDR-RELATED"/>
    <property type="match status" value="1"/>
</dbReference>
<evidence type="ECO:0000256" key="4">
    <source>
        <dbReference type="ARBA" id="ARBA00023163"/>
    </source>
</evidence>
<evidence type="ECO:0000313" key="7">
    <source>
        <dbReference type="Proteomes" id="UP000234341"/>
    </source>
</evidence>
<dbReference type="InterPro" id="IPR005119">
    <property type="entry name" value="LysR_subst-bd"/>
</dbReference>
<dbReference type="GO" id="GO:0043565">
    <property type="term" value="F:sequence-specific DNA binding"/>
    <property type="evidence" value="ECO:0007669"/>
    <property type="project" value="TreeGrafter"/>
</dbReference>
<dbReference type="Pfam" id="PF00126">
    <property type="entry name" value="HTH_1"/>
    <property type="match status" value="1"/>
</dbReference>
<reference evidence="6 7" key="1">
    <citation type="submission" date="2017-12" db="EMBL/GenBank/DDBJ databases">
        <title>Genome sequence of the active heterotrophic nitrifier-denitrifier, Cupriavidus pauculus UM1.</title>
        <authorList>
            <person name="Putonti C."/>
            <person name="Castignetti D."/>
        </authorList>
    </citation>
    <scope>NUCLEOTIDE SEQUENCE [LARGE SCALE GENOMIC DNA]</scope>
    <source>
        <strain evidence="6 7">UM1</strain>
    </source>
</reference>
<accession>A0A2N5C3U4</accession>
<comment type="similarity">
    <text evidence="1">Belongs to the LysR transcriptional regulatory family.</text>
</comment>
<name>A0A2N5C3U4_9BURK</name>
<evidence type="ECO:0000256" key="2">
    <source>
        <dbReference type="ARBA" id="ARBA00023015"/>
    </source>
</evidence>
<dbReference type="OrthoDB" id="9786526at2"/>
<dbReference type="GO" id="GO:0003700">
    <property type="term" value="F:DNA-binding transcription factor activity"/>
    <property type="evidence" value="ECO:0007669"/>
    <property type="project" value="InterPro"/>
</dbReference>
<evidence type="ECO:0000313" key="6">
    <source>
        <dbReference type="EMBL" id="PLP96877.1"/>
    </source>
</evidence>
<dbReference type="Pfam" id="PF03466">
    <property type="entry name" value="LysR_substrate"/>
    <property type="match status" value="1"/>
</dbReference>
<dbReference type="STRING" id="82633.GCA_000974605_02554"/>
<dbReference type="PROSITE" id="PS50931">
    <property type="entry name" value="HTH_LYSR"/>
    <property type="match status" value="1"/>
</dbReference>
<sequence length="307" mass="33603">MDRLQAMKTYVAVVECGGFTPAARKLDASLSVVSRIVTDLETHLGVRLLTRTTRVVRPTATGAAYYENCRRILAEIDDAELAAAGTHDAPRGRLSITASVLFGRRFVTPVVVEYLRRYPEVDVDCLFIDRVVNFIDEGIDVGVRIGALPSSSLQAIPVGHVRRVVCAAPDYLAQHGTPTSPDDLAHHAVIQTTGISTAPEWRFMRDGDPLPIRLAPRMATTTNDSAIAATVAGFGLTRVLSYQIADELRDGKLRVVLEDYEPAPLPIHVIHREGRHAMHKVRAFIDLAVDLLRGQVSLNTSDTPQAR</sequence>
<dbReference type="InterPro" id="IPR036388">
    <property type="entry name" value="WH-like_DNA-bd_sf"/>
</dbReference>
<keyword evidence="2" id="KW-0805">Transcription regulation</keyword>
<dbReference type="Proteomes" id="UP000234341">
    <property type="component" value="Unassembled WGS sequence"/>
</dbReference>
<proteinExistence type="inferred from homology"/>
<dbReference type="RefSeq" id="WP_101685133.1">
    <property type="nucleotide sequence ID" value="NZ_PJRP01000022.1"/>
</dbReference>
<dbReference type="EMBL" id="PJRP01000022">
    <property type="protein sequence ID" value="PLP96877.1"/>
    <property type="molecule type" value="Genomic_DNA"/>
</dbReference>
<dbReference type="SUPFAM" id="SSF46785">
    <property type="entry name" value="Winged helix' DNA-binding domain"/>
    <property type="match status" value="1"/>
</dbReference>
<keyword evidence="4" id="KW-0804">Transcription</keyword>
<feature type="domain" description="HTH lysR-type" evidence="5">
    <location>
        <begin position="1"/>
        <end position="59"/>
    </location>
</feature>
<dbReference type="Gene3D" id="3.40.190.290">
    <property type="match status" value="1"/>
</dbReference>
<evidence type="ECO:0000256" key="1">
    <source>
        <dbReference type="ARBA" id="ARBA00009437"/>
    </source>
</evidence>
<evidence type="ECO:0000259" key="5">
    <source>
        <dbReference type="PROSITE" id="PS50931"/>
    </source>
</evidence>
<dbReference type="SUPFAM" id="SSF53850">
    <property type="entry name" value="Periplasmic binding protein-like II"/>
    <property type="match status" value="1"/>
</dbReference>
<dbReference type="CDD" id="cd08471">
    <property type="entry name" value="PBP2_CrgA_like_2"/>
    <property type="match status" value="1"/>
</dbReference>
<dbReference type="AlphaFoldDB" id="A0A2N5C3U4"/>
<dbReference type="InterPro" id="IPR036390">
    <property type="entry name" value="WH_DNA-bd_sf"/>
</dbReference>
<protein>
    <submittedName>
        <fullName evidence="6">LysR family transcriptional regulator</fullName>
    </submittedName>
</protein>
<gene>
    <name evidence="6" type="ORF">CYJ10_30280</name>
</gene>
<dbReference type="FunFam" id="1.10.10.10:FF:000001">
    <property type="entry name" value="LysR family transcriptional regulator"/>
    <property type="match status" value="1"/>
</dbReference>
<dbReference type="PANTHER" id="PTHR30537">
    <property type="entry name" value="HTH-TYPE TRANSCRIPTIONAL REGULATOR"/>
    <property type="match status" value="1"/>
</dbReference>
<organism evidence="6 7">
    <name type="scientific">Cupriavidus pauculus</name>
    <dbReference type="NCBI Taxonomy" id="82633"/>
    <lineage>
        <taxon>Bacteria</taxon>
        <taxon>Pseudomonadati</taxon>
        <taxon>Pseudomonadota</taxon>
        <taxon>Betaproteobacteria</taxon>
        <taxon>Burkholderiales</taxon>
        <taxon>Burkholderiaceae</taxon>
        <taxon>Cupriavidus</taxon>
    </lineage>
</organism>
<dbReference type="Gene3D" id="1.10.10.10">
    <property type="entry name" value="Winged helix-like DNA-binding domain superfamily/Winged helix DNA-binding domain"/>
    <property type="match status" value="1"/>
</dbReference>
<comment type="caution">
    <text evidence="6">The sequence shown here is derived from an EMBL/GenBank/DDBJ whole genome shotgun (WGS) entry which is preliminary data.</text>
</comment>
<dbReference type="InterPro" id="IPR058163">
    <property type="entry name" value="LysR-type_TF_proteobact-type"/>
</dbReference>
<dbReference type="InterPro" id="IPR000847">
    <property type="entry name" value="LysR_HTH_N"/>
</dbReference>
<keyword evidence="3" id="KW-0238">DNA-binding</keyword>